<dbReference type="Proteomes" id="UP001267290">
    <property type="component" value="Unassembled WGS sequence"/>
</dbReference>
<proteinExistence type="inferred from homology"/>
<dbReference type="RefSeq" id="WP_310501053.1">
    <property type="nucleotide sequence ID" value="NZ_JAVDSB010000011.1"/>
</dbReference>
<dbReference type="PANTHER" id="PTHR22916:SF3">
    <property type="entry name" value="UDP-GLCNAC:BETAGAL BETA-1,3-N-ACETYLGLUCOSAMINYLTRANSFERASE-LIKE PROTEIN 1"/>
    <property type="match status" value="1"/>
</dbReference>
<dbReference type="EMBL" id="JAVDSB010000011">
    <property type="protein sequence ID" value="MDR6553589.1"/>
    <property type="molecule type" value="Genomic_DNA"/>
</dbReference>
<evidence type="ECO:0000259" key="2">
    <source>
        <dbReference type="Pfam" id="PF00535"/>
    </source>
</evidence>
<comment type="caution">
    <text evidence="3">The sequence shown here is derived from an EMBL/GenBank/DDBJ whole genome shotgun (WGS) entry which is preliminary data.</text>
</comment>
<evidence type="ECO:0000313" key="4">
    <source>
        <dbReference type="Proteomes" id="UP001267290"/>
    </source>
</evidence>
<dbReference type="InterPro" id="IPR001173">
    <property type="entry name" value="Glyco_trans_2-like"/>
</dbReference>
<accession>A0ABU1P201</accession>
<evidence type="ECO:0000313" key="3">
    <source>
        <dbReference type="EMBL" id="MDR6553589.1"/>
    </source>
</evidence>
<sequence length="367" mass="42377">MGNQDLKISIITASYNSGRTIEQTILSVINQTYNNIEYIIIDGDSKDETMNIVNKYKEGISTIVSENDKGIYDAFNKGCKLSTGEYVLFVNSDDYLHDANVIADMVDFVENQDDPIAVYGSLYLINEKTGWSHKIARKFEYSDLQRGLMPPHPSFLCKRKILEEFGFFKLDYKIASDFDLIFSIYKKYGDRIYYNNRVTSFFRIGGLSSHISTIHRTYEELKDILLKNDCDAPTVGKKVEKEDYLKRWLESQLFDQKGISYSLVNETVHKVAIFGTSDLALLMYKDLLNHGIETVIFLDNDSSRYHIEMNGVEVCAPSWLTDHVQEIDAIMLVFEGNHEEVVTKQIKELTNDREIKVISWRDLIHRL</sequence>
<dbReference type="Pfam" id="PF00535">
    <property type="entry name" value="Glycos_transf_2"/>
    <property type="match status" value="1"/>
</dbReference>
<dbReference type="Gene3D" id="3.40.50.720">
    <property type="entry name" value="NAD(P)-binding Rossmann-like Domain"/>
    <property type="match status" value="1"/>
</dbReference>
<dbReference type="CDD" id="cd06433">
    <property type="entry name" value="GT_2_WfgS_like"/>
    <property type="match status" value="1"/>
</dbReference>
<gene>
    <name evidence="3" type="ORF">J2736_004796</name>
</gene>
<organism evidence="3 4">
    <name type="scientific">Paenibacillus qinlingensis</name>
    <dbReference type="NCBI Taxonomy" id="1837343"/>
    <lineage>
        <taxon>Bacteria</taxon>
        <taxon>Bacillati</taxon>
        <taxon>Bacillota</taxon>
        <taxon>Bacilli</taxon>
        <taxon>Bacillales</taxon>
        <taxon>Paenibacillaceae</taxon>
        <taxon>Paenibacillus</taxon>
    </lineage>
</organism>
<feature type="domain" description="Glycosyltransferase 2-like" evidence="2">
    <location>
        <begin position="9"/>
        <end position="139"/>
    </location>
</feature>
<reference evidence="3 4" key="1">
    <citation type="submission" date="2023-07" db="EMBL/GenBank/DDBJ databases">
        <title>Sorghum-associated microbial communities from plants grown in Nebraska, USA.</title>
        <authorList>
            <person name="Schachtman D."/>
        </authorList>
    </citation>
    <scope>NUCLEOTIDE SEQUENCE [LARGE SCALE GENOMIC DNA]</scope>
    <source>
        <strain evidence="3 4">CC258</strain>
    </source>
</reference>
<dbReference type="Gene3D" id="3.90.550.10">
    <property type="entry name" value="Spore Coat Polysaccharide Biosynthesis Protein SpsA, Chain A"/>
    <property type="match status" value="1"/>
</dbReference>
<keyword evidence="4" id="KW-1185">Reference proteome</keyword>
<dbReference type="PANTHER" id="PTHR22916">
    <property type="entry name" value="GLYCOSYLTRANSFERASE"/>
    <property type="match status" value="1"/>
</dbReference>
<comment type="similarity">
    <text evidence="1">Belongs to the glycosyltransferase 2 family.</text>
</comment>
<protein>
    <submittedName>
        <fullName evidence="3">Glycosyltransferase involved in cell wall biosynthesis</fullName>
    </submittedName>
</protein>
<dbReference type="InterPro" id="IPR029044">
    <property type="entry name" value="Nucleotide-diphossugar_trans"/>
</dbReference>
<evidence type="ECO:0000256" key="1">
    <source>
        <dbReference type="ARBA" id="ARBA00006739"/>
    </source>
</evidence>
<dbReference type="SUPFAM" id="SSF53448">
    <property type="entry name" value="Nucleotide-diphospho-sugar transferases"/>
    <property type="match status" value="1"/>
</dbReference>
<name>A0ABU1P201_9BACL</name>